<keyword evidence="1" id="KW-0732">Signal</keyword>
<comment type="caution">
    <text evidence="2">The sequence shown here is derived from an EMBL/GenBank/DDBJ whole genome shotgun (WGS) entry which is preliminary data.</text>
</comment>
<name>A0A3S1A0S6_ELYCH</name>
<dbReference type="EMBL" id="RQTK01000022">
    <property type="protein sequence ID" value="RUS90943.1"/>
    <property type="molecule type" value="Genomic_DNA"/>
</dbReference>
<gene>
    <name evidence="2" type="ORF">EGW08_001340</name>
</gene>
<dbReference type="OrthoDB" id="6188974at2759"/>
<dbReference type="GO" id="GO:0005576">
    <property type="term" value="C:extracellular region"/>
    <property type="evidence" value="ECO:0007669"/>
    <property type="project" value="InterPro"/>
</dbReference>
<accession>A0A3S1A0S6</accession>
<protein>
    <submittedName>
        <fullName evidence="2">Uncharacterized protein</fullName>
    </submittedName>
</protein>
<sequence>MLTLAAFTLLLAGACALSANTVTTMMQDLKVSSKLPPPCCSPPTWQAELVDLKSPYQVDSLIAVDYSKNMEGVITTSRATGQVIGRSLIDYSKHLIYEAVYVPDMAPTCKKVPFNMPLARCMNDTTITDLVYLGSSTLGMKGAGLNYDGYSFKAADNEISIALVPIPNSGNLCYPVIESLKNKQQDSIYIFLQAESKVNDPTIFDVPAPCV</sequence>
<dbReference type="GO" id="GO:0007160">
    <property type="term" value="P:cell-matrix adhesion"/>
    <property type="evidence" value="ECO:0007669"/>
    <property type="project" value="InterPro"/>
</dbReference>
<feature type="chain" id="PRO_5018682357" evidence="1">
    <location>
        <begin position="17"/>
        <end position="211"/>
    </location>
</feature>
<dbReference type="AlphaFoldDB" id="A0A3S1A0S6"/>
<dbReference type="PANTHER" id="PTHR10697">
    <property type="entry name" value="MAMMALIAN EPENDYMIN-RELATED PROTEIN 1"/>
    <property type="match status" value="1"/>
</dbReference>
<dbReference type="GO" id="GO:0005509">
    <property type="term" value="F:calcium ion binding"/>
    <property type="evidence" value="ECO:0007669"/>
    <property type="project" value="InterPro"/>
</dbReference>
<dbReference type="Proteomes" id="UP000271974">
    <property type="component" value="Unassembled WGS sequence"/>
</dbReference>
<organism evidence="2 3">
    <name type="scientific">Elysia chlorotica</name>
    <name type="common">Eastern emerald elysia</name>
    <name type="synonym">Sea slug</name>
    <dbReference type="NCBI Taxonomy" id="188477"/>
    <lineage>
        <taxon>Eukaryota</taxon>
        <taxon>Metazoa</taxon>
        <taxon>Spiralia</taxon>
        <taxon>Lophotrochozoa</taxon>
        <taxon>Mollusca</taxon>
        <taxon>Gastropoda</taxon>
        <taxon>Heterobranchia</taxon>
        <taxon>Euthyneura</taxon>
        <taxon>Panpulmonata</taxon>
        <taxon>Sacoglossa</taxon>
        <taxon>Placobranchoidea</taxon>
        <taxon>Plakobranchidae</taxon>
        <taxon>Elysia</taxon>
    </lineage>
</organism>
<dbReference type="PANTHER" id="PTHR10697:SF1">
    <property type="entry name" value="MAMMALIAN EPENDYMIN-RELATED PROTEIN 1"/>
    <property type="match status" value="1"/>
</dbReference>
<evidence type="ECO:0000313" key="3">
    <source>
        <dbReference type="Proteomes" id="UP000271974"/>
    </source>
</evidence>
<evidence type="ECO:0000313" key="2">
    <source>
        <dbReference type="EMBL" id="RUS90943.1"/>
    </source>
</evidence>
<reference evidence="2 3" key="1">
    <citation type="submission" date="2019-01" db="EMBL/GenBank/DDBJ databases">
        <title>A draft genome assembly of the solar-powered sea slug Elysia chlorotica.</title>
        <authorList>
            <person name="Cai H."/>
            <person name="Li Q."/>
            <person name="Fang X."/>
            <person name="Li J."/>
            <person name="Curtis N.E."/>
            <person name="Altenburger A."/>
            <person name="Shibata T."/>
            <person name="Feng M."/>
            <person name="Maeda T."/>
            <person name="Schwartz J.A."/>
            <person name="Shigenobu S."/>
            <person name="Lundholm N."/>
            <person name="Nishiyama T."/>
            <person name="Yang H."/>
            <person name="Hasebe M."/>
            <person name="Li S."/>
            <person name="Pierce S.K."/>
            <person name="Wang J."/>
        </authorList>
    </citation>
    <scope>NUCLEOTIDE SEQUENCE [LARGE SCALE GENOMIC DNA]</scope>
    <source>
        <strain evidence="2">EC2010</strain>
        <tissue evidence="2">Whole organism of an adult</tissue>
    </source>
</reference>
<dbReference type="InterPro" id="IPR001299">
    <property type="entry name" value="Ependymin"/>
</dbReference>
<evidence type="ECO:0000256" key="1">
    <source>
        <dbReference type="SAM" id="SignalP"/>
    </source>
</evidence>
<keyword evidence="3" id="KW-1185">Reference proteome</keyword>
<feature type="signal peptide" evidence="1">
    <location>
        <begin position="1"/>
        <end position="16"/>
    </location>
</feature>
<dbReference type="GO" id="GO:0005764">
    <property type="term" value="C:lysosome"/>
    <property type="evidence" value="ECO:0007669"/>
    <property type="project" value="TreeGrafter"/>
</dbReference>
<proteinExistence type="predicted"/>